<organism evidence="1 2">
    <name type="scientific">Pectinatus brassicae</name>
    <dbReference type="NCBI Taxonomy" id="862415"/>
    <lineage>
        <taxon>Bacteria</taxon>
        <taxon>Bacillati</taxon>
        <taxon>Bacillota</taxon>
        <taxon>Negativicutes</taxon>
        <taxon>Selenomonadales</taxon>
        <taxon>Selenomonadaceae</taxon>
        <taxon>Pectinatus</taxon>
    </lineage>
</organism>
<sequence length="51" mass="5840">MEQQSTKKLAPHYAHYDDAFKEGAIKMLIEQKHPVKQVAKELGICIDTLRS</sequence>
<dbReference type="Proteomes" id="UP000559117">
    <property type="component" value="Unassembled WGS sequence"/>
</dbReference>
<dbReference type="InterPro" id="IPR009057">
    <property type="entry name" value="Homeodomain-like_sf"/>
</dbReference>
<dbReference type="SUPFAM" id="SSF46689">
    <property type="entry name" value="Homeodomain-like"/>
    <property type="match status" value="1"/>
</dbReference>
<evidence type="ECO:0000313" key="2">
    <source>
        <dbReference type="Proteomes" id="UP000559117"/>
    </source>
</evidence>
<dbReference type="EMBL" id="JACHFH010000004">
    <property type="protein sequence ID" value="MBB5335345.1"/>
    <property type="molecule type" value="Genomic_DNA"/>
</dbReference>
<gene>
    <name evidence="1" type="ORF">HNR32_000466</name>
</gene>
<accession>A0A840US34</accession>
<proteinExistence type="predicted"/>
<evidence type="ECO:0000313" key="1">
    <source>
        <dbReference type="EMBL" id="MBB5335345.1"/>
    </source>
</evidence>
<keyword evidence="2" id="KW-1185">Reference proteome</keyword>
<reference evidence="1 2" key="1">
    <citation type="submission" date="2020-08" db="EMBL/GenBank/DDBJ databases">
        <title>Genomic Encyclopedia of Type Strains, Phase IV (KMG-IV): sequencing the most valuable type-strain genomes for metagenomic binning, comparative biology and taxonomic classification.</title>
        <authorList>
            <person name="Goeker M."/>
        </authorList>
    </citation>
    <scope>NUCLEOTIDE SEQUENCE [LARGE SCALE GENOMIC DNA]</scope>
    <source>
        <strain evidence="1 2">DSM 24661</strain>
    </source>
</reference>
<protein>
    <submittedName>
        <fullName evidence="1">Transposase-like protein</fullName>
    </submittedName>
</protein>
<name>A0A840US34_9FIRM</name>
<dbReference type="AlphaFoldDB" id="A0A840US34"/>
<comment type="caution">
    <text evidence="1">The sequence shown here is derived from an EMBL/GenBank/DDBJ whole genome shotgun (WGS) entry which is preliminary data.</text>
</comment>
<dbReference type="RefSeq" id="WP_183859241.1">
    <property type="nucleotide sequence ID" value="NZ_JACHFH010000004.1"/>
</dbReference>